<accession>A0A5S3UPN4</accession>
<sequence length="157" mass="17438">MSDLIEIVIEDIKRSQVLDVLTKLTEGAGGAQKIWSSDEDFALDSSIGASIQDLSNFIDQADDAVLYFSFESLTLGEVRLQQVLLRLVKYSEKFDIDFSFDEASVSDWQMSMLMVKVQKFIAMLVSGANVGDWFGGIEPASDEDTRYFTQDASGPLL</sequence>
<protein>
    <submittedName>
        <fullName evidence="1">Uncharacterized protein</fullName>
    </submittedName>
</protein>
<gene>
    <name evidence="1" type="ORF">CWC22_021940</name>
</gene>
<organism evidence="1 2">
    <name type="scientific">Pseudoalteromonas rubra</name>
    <dbReference type="NCBI Taxonomy" id="43658"/>
    <lineage>
        <taxon>Bacteria</taxon>
        <taxon>Pseudomonadati</taxon>
        <taxon>Pseudomonadota</taxon>
        <taxon>Gammaproteobacteria</taxon>
        <taxon>Alteromonadales</taxon>
        <taxon>Pseudoalteromonadaceae</taxon>
        <taxon>Pseudoalteromonas</taxon>
    </lineage>
</organism>
<dbReference type="RefSeq" id="WP_138539780.1">
    <property type="nucleotide sequence ID" value="NZ_CP045430.1"/>
</dbReference>
<proteinExistence type="predicted"/>
<dbReference type="EMBL" id="CP045430">
    <property type="protein sequence ID" value="QPB85673.1"/>
    <property type="molecule type" value="Genomic_DNA"/>
</dbReference>
<reference evidence="1 2" key="1">
    <citation type="submission" date="2019-10" db="EMBL/GenBank/DDBJ databases">
        <title>Pseudoalteromonas rubra S4059.</title>
        <authorList>
            <person name="Paulsen S."/>
            <person name="Wang X."/>
        </authorList>
    </citation>
    <scope>NUCLEOTIDE SEQUENCE [LARGE SCALE GENOMIC DNA]</scope>
    <source>
        <strain evidence="1 2">S4059</strain>
    </source>
</reference>
<evidence type="ECO:0000313" key="1">
    <source>
        <dbReference type="EMBL" id="QPB85673.1"/>
    </source>
</evidence>
<evidence type="ECO:0000313" key="2">
    <source>
        <dbReference type="Proteomes" id="UP000305729"/>
    </source>
</evidence>
<dbReference type="AlphaFoldDB" id="A0A5S3UPN4"/>
<name>A0A5S3UPN4_9GAMM</name>
<dbReference type="Proteomes" id="UP000305729">
    <property type="component" value="Chromosome 2"/>
</dbReference>